<dbReference type="GO" id="GO:0009102">
    <property type="term" value="P:biotin biosynthetic process"/>
    <property type="evidence" value="ECO:0007669"/>
    <property type="project" value="UniProtKB-KW"/>
</dbReference>
<dbReference type="InterPro" id="IPR050087">
    <property type="entry name" value="AON_synthase_class-II"/>
</dbReference>
<comment type="cofactor">
    <cofactor evidence="1 12">
        <name>pyridoxal 5'-phosphate</name>
        <dbReference type="ChEBI" id="CHEBI:597326"/>
    </cofactor>
</comment>
<dbReference type="Proteomes" id="UP000002350">
    <property type="component" value="Chromosome"/>
</dbReference>
<proteinExistence type="inferred from homology"/>
<evidence type="ECO:0000256" key="3">
    <source>
        <dbReference type="ARBA" id="ARBA00010008"/>
    </source>
</evidence>
<evidence type="ECO:0000256" key="7">
    <source>
        <dbReference type="ARBA" id="ARBA00022756"/>
    </source>
</evidence>
<evidence type="ECO:0000256" key="9">
    <source>
        <dbReference type="ARBA" id="ARBA00032610"/>
    </source>
</evidence>
<evidence type="ECO:0000259" key="13">
    <source>
        <dbReference type="Pfam" id="PF00155"/>
    </source>
</evidence>
<organism evidence="14 15">
    <name type="scientific">Shewanella violacea (strain JCM 10179 / CIP 106290 / LMG 19151 / DSS12)</name>
    <dbReference type="NCBI Taxonomy" id="637905"/>
    <lineage>
        <taxon>Bacteria</taxon>
        <taxon>Pseudomonadati</taxon>
        <taxon>Pseudomonadota</taxon>
        <taxon>Gammaproteobacteria</taxon>
        <taxon>Alteromonadales</taxon>
        <taxon>Shewanellaceae</taxon>
        <taxon>Shewanella</taxon>
    </lineage>
</organism>
<dbReference type="InterPro" id="IPR015424">
    <property type="entry name" value="PyrdxlP-dep_Trfase"/>
</dbReference>
<accession>D4ZLY0</accession>
<dbReference type="STRING" id="637905.SVI_2708"/>
<gene>
    <name evidence="14" type="primary">bioF</name>
    <name evidence="14" type="ordered locus">SVI_2708</name>
</gene>
<dbReference type="InterPro" id="IPR004839">
    <property type="entry name" value="Aminotransferase_I/II_large"/>
</dbReference>
<dbReference type="GO" id="GO:0008710">
    <property type="term" value="F:8-amino-7-oxononanoate synthase activity"/>
    <property type="evidence" value="ECO:0007669"/>
    <property type="project" value="UniProtKB-EC"/>
</dbReference>
<dbReference type="GO" id="GO:0030170">
    <property type="term" value="F:pyridoxal phosphate binding"/>
    <property type="evidence" value="ECO:0007669"/>
    <property type="project" value="InterPro"/>
</dbReference>
<comment type="pathway">
    <text evidence="2">Cofactor biosynthesis; biotin biosynthesis.</text>
</comment>
<evidence type="ECO:0000256" key="4">
    <source>
        <dbReference type="ARBA" id="ARBA00011738"/>
    </source>
</evidence>
<dbReference type="AlphaFoldDB" id="D4ZLY0"/>
<reference evidence="15" key="1">
    <citation type="journal article" date="2010" name="Mol. Biosyst.">
        <title>Complete genome sequence and comparative analysis of Shewanella violacea, a psychrophilic and piezophilic bacterium from deep sea floor sediments.</title>
        <authorList>
            <person name="Aono E."/>
            <person name="Baba T."/>
            <person name="Ara T."/>
            <person name="Nishi T."/>
            <person name="Nakamichi T."/>
            <person name="Inamoto E."/>
            <person name="Toyonaga H."/>
            <person name="Hasegawa M."/>
            <person name="Takai Y."/>
            <person name="Okumura Y."/>
            <person name="Baba M."/>
            <person name="Tomita M."/>
            <person name="Kato C."/>
            <person name="Oshima T."/>
            <person name="Nakasone K."/>
            <person name="Mori H."/>
        </authorList>
    </citation>
    <scope>NUCLEOTIDE SEQUENCE [LARGE SCALE GENOMIC DNA]</scope>
    <source>
        <strain evidence="15">JCM 10179 / CIP 106290 / LMG 19151 / DSS12</strain>
    </source>
</reference>
<dbReference type="HOGENOM" id="CLU_015846_11_2_6"/>
<dbReference type="SUPFAM" id="SSF53383">
    <property type="entry name" value="PLP-dependent transferases"/>
    <property type="match status" value="1"/>
</dbReference>
<evidence type="ECO:0000256" key="12">
    <source>
        <dbReference type="RuleBase" id="RU003693"/>
    </source>
</evidence>
<dbReference type="Gene3D" id="3.40.640.10">
    <property type="entry name" value="Type I PLP-dependent aspartate aminotransferase-like (Major domain)"/>
    <property type="match status" value="1"/>
</dbReference>
<comment type="similarity">
    <text evidence="3">Belongs to the class-II pyridoxal-phosphate-dependent aminotransferase family. BioF subfamily.</text>
</comment>
<dbReference type="Gene3D" id="3.90.1150.10">
    <property type="entry name" value="Aspartate Aminotransferase, domain 1"/>
    <property type="match status" value="1"/>
</dbReference>
<dbReference type="InterPro" id="IPR001917">
    <property type="entry name" value="Aminotrans_II_pyridoxalP_BS"/>
</dbReference>
<comment type="subunit">
    <text evidence="4">Homodimer.</text>
</comment>
<keyword evidence="6" id="KW-0808">Transferase</keyword>
<dbReference type="KEGG" id="svo:SVI_2708"/>
<evidence type="ECO:0000256" key="2">
    <source>
        <dbReference type="ARBA" id="ARBA00004746"/>
    </source>
</evidence>
<evidence type="ECO:0000256" key="6">
    <source>
        <dbReference type="ARBA" id="ARBA00022679"/>
    </source>
</evidence>
<dbReference type="EMBL" id="AP011177">
    <property type="protein sequence ID" value="BAJ02679.1"/>
    <property type="molecule type" value="Genomic_DNA"/>
</dbReference>
<evidence type="ECO:0000313" key="15">
    <source>
        <dbReference type="Proteomes" id="UP000002350"/>
    </source>
</evidence>
<protein>
    <recommendedName>
        <fullName evidence="5">8-amino-7-oxononanoate synthase</fullName>
        <ecNumber evidence="5">2.3.1.47</ecNumber>
    </recommendedName>
    <alternativeName>
        <fullName evidence="9">7-keto-8-amino-pelargonic acid synthase</fullName>
    </alternativeName>
    <alternativeName>
        <fullName evidence="10">8-amino-7-ketopelargonate synthase</fullName>
    </alternativeName>
</protein>
<evidence type="ECO:0000313" key="14">
    <source>
        <dbReference type="EMBL" id="BAJ02679.1"/>
    </source>
</evidence>
<dbReference type="RefSeq" id="WP_013051979.1">
    <property type="nucleotide sequence ID" value="NC_014012.1"/>
</dbReference>
<comment type="catalytic activity">
    <reaction evidence="11">
        <text>6-carboxyhexanoyl-[ACP] + L-alanine + H(+) = (8S)-8-amino-7-oxononanoate + holo-[ACP] + CO2</text>
        <dbReference type="Rhea" id="RHEA:42288"/>
        <dbReference type="Rhea" id="RHEA-COMP:9685"/>
        <dbReference type="Rhea" id="RHEA-COMP:9955"/>
        <dbReference type="ChEBI" id="CHEBI:15378"/>
        <dbReference type="ChEBI" id="CHEBI:16526"/>
        <dbReference type="ChEBI" id="CHEBI:57972"/>
        <dbReference type="ChEBI" id="CHEBI:64479"/>
        <dbReference type="ChEBI" id="CHEBI:78846"/>
        <dbReference type="ChEBI" id="CHEBI:149468"/>
        <dbReference type="EC" id="2.3.1.47"/>
    </reaction>
</comment>
<evidence type="ECO:0000256" key="10">
    <source>
        <dbReference type="ARBA" id="ARBA00033381"/>
    </source>
</evidence>
<dbReference type="PANTHER" id="PTHR13693:SF100">
    <property type="entry name" value="8-AMINO-7-OXONONANOATE SYNTHASE"/>
    <property type="match status" value="1"/>
</dbReference>
<evidence type="ECO:0000256" key="1">
    <source>
        <dbReference type="ARBA" id="ARBA00001933"/>
    </source>
</evidence>
<keyword evidence="8 12" id="KW-0663">Pyridoxal phosphate</keyword>
<evidence type="ECO:0000256" key="11">
    <source>
        <dbReference type="ARBA" id="ARBA00047715"/>
    </source>
</evidence>
<dbReference type="PANTHER" id="PTHR13693">
    <property type="entry name" value="CLASS II AMINOTRANSFERASE/8-AMINO-7-OXONONANOATE SYNTHASE"/>
    <property type="match status" value="1"/>
</dbReference>
<dbReference type="InterPro" id="IPR015422">
    <property type="entry name" value="PyrdxlP-dep_Trfase_small"/>
</dbReference>
<sequence length="429" mass="46023">MSTSSLLDKIDKTQAQLASQGLLRRRHAISARLSQAPNIEATNIEATNIEAANIEATNIEATNIEATNIEVTNIEATNIEAPGALSFTLEGKHYLNFSSNDYLGLSRSPKLIDAMCLGAKRYGVGSGSSPLVTGYSEAHLALEQRLCQITGHEAALLFCSGFSANTALMKTLFDSRDMVMADKLMHASVIDGLRDSQTQLKRFLHNDITSAERIMNQQVPSALVTESIFSMDGDIAPLSSLSALCKQNNVCLIVDDAHGFGVQTPPLVDAKIADIQVVTFGKALGCQGAAILASQQVIDFLVSNAREYIYSTAISPVNACVALAAVDLIDTDKSLAQTLADNIGYFRQQCELADIKLADSYTAIQPLLLGDVDTTLLVADKLKQLGLWVGAIRPPTVPKGSARLRMTITAMHTRDDINRLVVGLTNSLA</sequence>
<dbReference type="eggNOG" id="COG0156">
    <property type="taxonomic scope" value="Bacteria"/>
</dbReference>
<keyword evidence="15" id="KW-1185">Reference proteome</keyword>
<dbReference type="InterPro" id="IPR015421">
    <property type="entry name" value="PyrdxlP-dep_Trfase_major"/>
</dbReference>
<dbReference type="Pfam" id="PF00155">
    <property type="entry name" value="Aminotran_1_2"/>
    <property type="match status" value="1"/>
</dbReference>
<name>D4ZLY0_SHEVD</name>
<evidence type="ECO:0000256" key="5">
    <source>
        <dbReference type="ARBA" id="ARBA00013187"/>
    </source>
</evidence>
<dbReference type="EC" id="2.3.1.47" evidence="5"/>
<feature type="domain" description="Aminotransferase class I/classII large" evidence="13">
    <location>
        <begin position="93"/>
        <end position="421"/>
    </location>
</feature>
<keyword evidence="7" id="KW-0093">Biotin biosynthesis</keyword>
<dbReference type="PROSITE" id="PS00599">
    <property type="entry name" value="AA_TRANSFER_CLASS_2"/>
    <property type="match status" value="1"/>
</dbReference>
<evidence type="ECO:0000256" key="8">
    <source>
        <dbReference type="ARBA" id="ARBA00022898"/>
    </source>
</evidence>